<sequence length="275" mass="30873">MWFPPALIDLPNVAPVTLPEADRPSWLFWILMGPCASGWLVAYGLAIYRAKLDKRVGIPVFVVEVNLAWEFTLSLILDQADVQRPINLSWFLVDCFILRQTLAYGWKDYPGMSRRAFRWMVFGVIAWSAVFHIMTTYELKDATGIYTGTGLNVFLSLSFIFMLGRRGSSLGQSMYVALAKGIGSFFAGWTVLVMYPGHHLFIFLFLTVWTIDAAYCVLLYRKVREEGRSPWAWNRGPAEVPDDPDAPGGIAPAGAPRHEEREEEREAAVRGAASG</sequence>
<evidence type="ECO:0000256" key="1">
    <source>
        <dbReference type="ARBA" id="ARBA00004141"/>
    </source>
</evidence>
<dbReference type="GO" id="GO:0016829">
    <property type="term" value="F:lyase activity"/>
    <property type="evidence" value="ECO:0007669"/>
    <property type="project" value="InterPro"/>
</dbReference>
<reference evidence="7" key="1">
    <citation type="submission" date="2020-02" db="EMBL/GenBank/DDBJ databases">
        <title>A new Streptomyces sp. for controlling soil-borne diseases.</title>
        <authorList>
            <person name="Li X."/>
            <person name="Tian Y."/>
            <person name="Gao K."/>
        </authorList>
    </citation>
    <scope>NUCLEOTIDE SEQUENCE [LARGE SCALE GENOMIC DNA]</scope>
    <source>
        <strain evidence="7">0250</strain>
    </source>
</reference>
<feature type="transmembrane region" description="Helical" evidence="6">
    <location>
        <begin position="143"/>
        <end position="163"/>
    </location>
</feature>
<protein>
    <submittedName>
        <fullName evidence="7">Uncharacterized protein</fullName>
    </submittedName>
</protein>
<organism evidence="7 8">
    <name type="scientific">Streptomyces rhizosphaericus</name>
    <dbReference type="NCBI Taxonomy" id="114699"/>
    <lineage>
        <taxon>Bacteria</taxon>
        <taxon>Bacillati</taxon>
        <taxon>Actinomycetota</taxon>
        <taxon>Actinomycetes</taxon>
        <taxon>Kitasatosporales</taxon>
        <taxon>Streptomycetaceae</taxon>
        <taxon>Streptomyces</taxon>
        <taxon>Streptomyces violaceusniger group</taxon>
    </lineage>
</organism>
<feature type="compositionally biased region" description="Low complexity" evidence="5">
    <location>
        <begin position="246"/>
        <end position="255"/>
    </location>
</feature>
<evidence type="ECO:0000313" key="8">
    <source>
        <dbReference type="Proteomes" id="UP000476310"/>
    </source>
</evidence>
<feature type="transmembrane region" description="Helical" evidence="6">
    <location>
        <begin position="26"/>
        <end position="46"/>
    </location>
</feature>
<accession>A0A6G4AQS2</accession>
<gene>
    <name evidence="7" type="ORF">G4H13_35945</name>
</gene>
<name>A0A6G4AQS2_9ACTN</name>
<keyword evidence="8" id="KW-1185">Reference proteome</keyword>
<dbReference type="Pfam" id="PF25129">
    <property type="entry name" value="Pyr4-TMTC"/>
    <property type="match status" value="1"/>
</dbReference>
<feature type="compositionally biased region" description="Basic and acidic residues" evidence="5">
    <location>
        <begin position="256"/>
        <end position="268"/>
    </location>
</feature>
<comment type="caution">
    <text evidence="7">The sequence shown here is derived from an EMBL/GenBank/DDBJ whole genome shotgun (WGS) entry which is preliminary data.</text>
</comment>
<dbReference type="GO" id="GO:0016020">
    <property type="term" value="C:membrane"/>
    <property type="evidence" value="ECO:0007669"/>
    <property type="project" value="UniProtKB-SubCell"/>
</dbReference>
<dbReference type="AlphaFoldDB" id="A0A6G4AQS2"/>
<dbReference type="Proteomes" id="UP000476310">
    <property type="component" value="Unassembled WGS sequence"/>
</dbReference>
<evidence type="ECO:0000256" key="6">
    <source>
        <dbReference type="SAM" id="Phobius"/>
    </source>
</evidence>
<feature type="region of interest" description="Disordered" evidence="5">
    <location>
        <begin position="231"/>
        <end position="275"/>
    </location>
</feature>
<keyword evidence="4 6" id="KW-0472">Membrane</keyword>
<evidence type="ECO:0000256" key="3">
    <source>
        <dbReference type="ARBA" id="ARBA00022989"/>
    </source>
</evidence>
<comment type="subcellular location">
    <subcellularLocation>
        <location evidence="1">Membrane</location>
        <topology evidence="1">Multi-pass membrane protein</topology>
    </subcellularLocation>
</comment>
<keyword evidence="3 6" id="KW-1133">Transmembrane helix</keyword>
<feature type="transmembrane region" description="Helical" evidence="6">
    <location>
        <begin position="175"/>
        <end position="195"/>
    </location>
</feature>
<dbReference type="PANTHER" id="PTHR42038:SF2">
    <property type="entry name" value="TERPENE CYCLASE AUSL"/>
    <property type="match status" value="1"/>
</dbReference>
<dbReference type="EMBL" id="JAAIKT010000063">
    <property type="protein sequence ID" value="NEW75602.1"/>
    <property type="molecule type" value="Genomic_DNA"/>
</dbReference>
<dbReference type="RefSeq" id="WP_164434099.1">
    <property type="nucleotide sequence ID" value="NZ_JAAIKT010000063.1"/>
</dbReference>
<dbReference type="InterPro" id="IPR039020">
    <property type="entry name" value="PaxB-like"/>
</dbReference>
<proteinExistence type="predicted"/>
<evidence type="ECO:0000256" key="4">
    <source>
        <dbReference type="ARBA" id="ARBA00023136"/>
    </source>
</evidence>
<evidence type="ECO:0000256" key="2">
    <source>
        <dbReference type="ARBA" id="ARBA00022692"/>
    </source>
</evidence>
<feature type="transmembrane region" description="Helical" evidence="6">
    <location>
        <begin position="201"/>
        <end position="220"/>
    </location>
</feature>
<dbReference type="PANTHER" id="PTHR42038">
    <property type="match status" value="1"/>
</dbReference>
<feature type="transmembrane region" description="Helical" evidence="6">
    <location>
        <begin position="117"/>
        <end position="137"/>
    </location>
</feature>
<evidence type="ECO:0000313" key="7">
    <source>
        <dbReference type="EMBL" id="NEW75602.1"/>
    </source>
</evidence>
<evidence type="ECO:0000256" key="5">
    <source>
        <dbReference type="SAM" id="MobiDB-lite"/>
    </source>
</evidence>
<keyword evidence="2 6" id="KW-0812">Transmembrane</keyword>